<dbReference type="GO" id="GO:0020037">
    <property type="term" value="F:heme binding"/>
    <property type="evidence" value="ECO:0007669"/>
    <property type="project" value="InterPro"/>
</dbReference>
<dbReference type="Gene3D" id="3.30.43.20">
    <property type="match status" value="1"/>
</dbReference>
<dbReference type="GO" id="GO:0016705">
    <property type="term" value="F:oxidoreductase activity, acting on paired donors, with incorporation or reduction of molecular oxygen"/>
    <property type="evidence" value="ECO:0007669"/>
    <property type="project" value="InterPro"/>
</dbReference>
<proteinExistence type="predicted"/>
<name>A0A5S4F492_9ACTN</name>
<protein>
    <submittedName>
        <fullName evidence="1">Cytochrome P450</fullName>
    </submittedName>
</protein>
<dbReference type="InterPro" id="IPR036396">
    <property type="entry name" value="Cyt_P450_sf"/>
</dbReference>
<dbReference type="AlphaFoldDB" id="A0A5S4F492"/>
<dbReference type="GO" id="GO:0005506">
    <property type="term" value="F:iron ion binding"/>
    <property type="evidence" value="ECO:0007669"/>
    <property type="project" value="InterPro"/>
</dbReference>
<evidence type="ECO:0000313" key="1">
    <source>
        <dbReference type="EMBL" id="TMR10744.1"/>
    </source>
</evidence>
<evidence type="ECO:0000313" key="2">
    <source>
        <dbReference type="Proteomes" id="UP000306628"/>
    </source>
</evidence>
<sequence length="118" mass="13195">MTVEDRFGEGLEEERKNRVLGTYSETVTDPVSDWATDFSHVDPTWAADPYPIQDDLRQRCPIARTERFGGAWLPTRYEDVAAIAYDTEHFSSRAILISNNKPPLDLAPAGDAPPITSD</sequence>
<dbReference type="Proteomes" id="UP000306628">
    <property type="component" value="Unassembled WGS sequence"/>
</dbReference>
<dbReference type="SUPFAM" id="SSF48264">
    <property type="entry name" value="Cytochrome P450"/>
    <property type="match status" value="1"/>
</dbReference>
<keyword evidence="2" id="KW-1185">Reference proteome</keyword>
<dbReference type="EMBL" id="VCKX01000507">
    <property type="protein sequence ID" value="TMR10744.1"/>
    <property type="molecule type" value="Genomic_DNA"/>
</dbReference>
<feature type="non-terminal residue" evidence="1">
    <location>
        <position position="118"/>
    </location>
</feature>
<reference evidence="1 2" key="1">
    <citation type="submission" date="2019-05" db="EMBL/GenBank/DDBJ databases">
        <title>Draft genome sequence of Nonomuraea zeae DSM 100528.</title>
        <authorList>
            <person name="Saricaoglu S."/>
            <person name="Isik K."/>
        </authorList>
    </citation>
    <scope>NUCLEOTIDE SEQUENCE [LARGE SCALE GENOMIC DNA]</scope>
    <source>
        <strain evidence="1 2">DSM 100528</strain>
    </source>
</reference>
<accession>A0A5S4F492</accession>
<comment type="caution">
    <text evidence="1">The sequence shown here is derived from an EMBL/GenBank/DDBJ whole genome shotgun (WGS) entry which is preliminary data.</text>
</comment>
<gene>
    <name evidence="1" type="ORF">ETD85_60095</name>
</gene>
<organism evidence="1 2">
    <name type="scientific">Nonomuraea zeae</name>
    <dbReference type="NCBI Taxonomy" id="1642303"/>
    <lineage>
        <taxon>Bacteria</taxon>
        <taxon>Bacillati</taxon>
        <taxon>Actinomycetota</taxon>
        <taxon>Actinomycetes</taxon>
        <taxon>Streptosporangiales</taxon>
        <taxon>Streptosporangiaceae</taxon>
        <taxon>Nonomuraea</taxon>
    </lineage>
</organism>
<dbReference type="GO" id="GO:0004497">
    <property type="term" value="F:monooxygenase activity"/>
    <property type="evidence" value="ECO:0007669"/>
    <property type="project" value="InterPro"/>
</dbReference>